<reference evidence="2 3" key="1">
    <citation type="submission" date="2024-03" db="EMBL/GenBank/DDBJ databases">
        <title>Mouse gut bacterial collection (mGBC) of GemPharmatech.</title>
        <authorList>
            <person name="He Y."/>
            <person name="Dong L."/>
            <person name="Wu D."/>
            <person name="Gao X."/>
            <person name="Lin Z."/>
        </authorList>
    </citation>
    <scope>NUCLEOTIDE SEQUENCE [LARGE SCALE GENOMIC DNA]</scope>
    <source>
        <strain evidence="2 3">54-13</strain>
    </source>
</reference>
<feature type="chain" id="PRO_5047419274" evidence="1">
    <location>
        <begin position="20"/>
        <end position="436"/>
    </location>
</feature>
<feature type="signal peptide" evidence="1">
    <location>
        <begin position="1"/>
        <end position="19"/>
    </location>
</feature>
<sequence length="436" mass="49256">MKRTAFISTLLLICTSASGKVIFTDTSKSVVILDADKSSGISQVCILWDPLNAKMTYRPINTQNIRWYRFSADGAAYTEELTRDATIVDDVSELTITEGDCGYIVEDGNIREYIWVVDYRKYIPRFTSIDIMADNDCNSVNLDFAGNASAMTYHGITGRSYNIDRDFILKFDTLQYDELSDTYSVKHIEHRYASVESSIKVKAPLCDTEFRLSGDRFLEAWNMTESIVSPRYTASAVEAHTYAEQLSRYNSNEQKVDDTVLGGSAPVEIEFEATVSDAVIFTEWQISSDPEFESIDIRHNDRSFIHTFNDEGFTYARFVAGNSDGTCDYFSPVYEISIGASDIKCPNAFSPGNNDGVNDEWKVSYRSILNFDCRIFNRWGIEIARLKNPADGWDGRYKGKNVPSGVYYYIIDAEGADGKVYHLKGDINIIKSKSIY</sequence>
<evidence type="ECO:0000313" key="2">
    <source>
        <dbReference type="EMBL" id="MEY8244147.1"/>
    </source>
</evidence>
<organism evidence="2 3">
    <name type="scientific">Heminiphilus faecis</name>
    <dbReference type="NCBI Taxonomy" id="2601703"/>
    <lineage>
        <taxon>Bacteria</taxon>
        <taxon>Pseudomonadati</taxon>
        <taxon>Bacteroidota</taxon>
        <taxon>Bacteroidia</taxon>
        <taxon>Bacteroidales</taxon>
        <taxon>Muribaculaceae</taxon>
        <taxon>Heminiphilus</taxon>
    </lineage>
</organism>
<dbReference type="Pfam" id="PF13585">
    <property type="entry name" value="CHU_C"/>
    <property type="match status" value="1"/>
</dbReference>
<protein>
    <submittedName>
        <fullName evidence="2">Gliding motility-associated C-terminal domain-containing protein</fullName>
    </submittedName>
</protein>
<dbReference type="RefSeq" id="WP_121698948.1">
    <property type="nucleotide sequence ID" value="NZ_JBCLPP010000002.1"/>
</dbReference>
<name>A0ABV4CWS7_9BACT</name>
<gene>
    <name evidence="2" type="ORF">AAK873_00790</name>
</gene>
<comment type="caution">
    <text evidence="2">The sequence shown here is derived from an EMBL/GenBank/DDBJ whole genome shotgun (WGS) entry which is preliminary data.</text>
</comment>
<accession>A0ABV4CWS7</accession>
<evidence type="ECO:0000313" key="3">
    <source>
        <dbReference type="Proteomes" id="UP001565200"/>
    </source>
</evidence>
<dbReference type="InterPro" id="IPR026341">
    <property type="entry name" value="T9SS_type_B"/>
</dbReference>
<proteinExistence type="predicted"/>
<evidence type="ECO:0000256" key="1">
    <source>
        <dbReference type="SAM" id="SignalP"/>
    </source>
</evidence>
<dbReference type="NCBIfam" id="TIGR04131">
    <property type="entry name" value="Bac_Flav_CTERM"/>
    <property type="match status" value="1"/>
</dbReference>
<keyword evidence="1" id="KW-0732">Signal</keyword>
<dbReference type="EMBL" id="JBCLPP010000002">
    <property type="protein sequence ID" value="MEY8244147.1"/>
    <property type="molecule type" value="Genomic_DNA"/>
</dbReference>
<dbReference type="Proteomes" id="UP001565200">
    <property type="component" value="Unassembled WGS sequence"/>
</dbReference>
<keyword evidence="3" id="KW-1185">Reference proteome</keyword>